<dbReference type="InterPro" id="IPR001128">
    <property type="entry name" value="Cyt_P450"/>
</dbReference>
<dbReference type="AlphaFoldDB" id="A0AAV0MIS7"/>
<keyword evidence="4" id="KW-0560">Oxidoreductase</keyword>
<dbReference type="Proteomes" id="UP001154282">
    <property type="component" value="Unassembled WGS sequence"/>
</dbReference>
<dbReference type="PANTHER" id="PTHR47955">
    <property type="entry name" value="CYTOCHROME P450 FAMILY 71 PROTEIN"/>
    <property type="match status" value="1"/>
</dbReference>
<proteinExistence type="inferred from homology"/>
<dbReference type="Pfam" id="PF00067">
    <property type="entry name" value="p450"/>
    <property type="match status" value="1"/>
</dbReference>
<dbReference type="InterPro" id="IPR002401">
    <property type="entry name" value="Cyt_P450_E_grp-I"/>
</dbReference>
<dbReference type="InterPro" id="IPR036396">
    <property type="entry name" value="Cyt_P450_sf"/>
</dbReference>
<gene>
    <name evidence="6" type="ORF">LITE_LOCUS28555</name>
</gene>
<dbReference type="GO" id="GO:0020037">
    <property type="term" value="F:heme binding"/>
    <property type="evidence" value="ECO:0007669"/>
    <property type="project" value="InterPro"/>
</dbReference>
<evidence type="ECO:0000313" key="6">
    <source>
        <dbReference type="EMBL" id="CAI0445438.1"/>
    </source>
</evidence>
<keyword evidence="5" id="KW-0408">Iron</keyword>
<evidence type="ECO:0000313" key="7">
    <source>
        <dbReference type="Proteomes" id="UP001154282"/>
    </source>
</evidence>
<dbReference type="GO" id="GO:0016705">
    <property type="term" value="F:oxidoreductase activity, acting on paired donors, with incorporation or reduction of molecular oxygen"/>
    <property type="evidence" value="ECO:0007669"/>
    <property type="project" value="InterPro"/>
</dbReference>
<dbReference type="EMBL" id="CAMGYJ010000007">
    <property type="protein sequence ID" value="CAI0445438.1"/>
    <property type="molecule type" value="Genomic_DNA"/>
</dbReference>
<reference evidence="6" key="1">
    <citation type="submission" date="2022-08" db="EMBL/GenBank/DDBJ databases">
        <authorList>
            <person name="Gutierrez-Valencia J."/>
        </authorList>
    </citation>
    <scope>NUCLEOTIDE SEQUENCE</scope>
</reference>
<comment type="caution">
    <text evidence="6">The sequence shown here is derived from an EMBL/GenBank/DDBJ whole genome shotgun (WGS) entry which is preliminary data.</text>
</comment>
<evidence type="ECO:0008006" key="8">
    <source>
        <dbReference type="Google" id="ProtNLM"/>
    </source>
</evidence>
<evidence type="ECO:0000256" key="1">
    <source>
        <dbReference type="ARBA" id="ARBA00010617"/>
    </source>
</evidence>
<dbReference type="GO" id="GO:0004497">
    <property type="term" value="F:monooxygenase activity"/>
    <property type="evidence" value="ECO:0007669"/>
    <property type="project" value="InterPro"/>
</dbReference>
<dbReference type="PRINTS" id="PR00463">
    <property type="entry name" value="EP450I"/>
</dbReference>
<dbReference type="GO" id="GO:0005506">
    <property type="term" value="F:iron ion binding"/>
    <property type="evidence" value="ECO:0007669"/>
    <property type="project" value="InterPro"/>
</dbReference>
<evidence type="ECO:0000256" key="3">
    <source>
        <dbReference type="ARBA" id="ARBA00022723"/>
    </source>
</evidence>
<dbReference type="Gene3D" id="1.10.630.10">
    <property type="entry name" value="Cytochrome P450"/>
    <property type="match status" value="1"/>
</dbReference>
<sequence length="218" mass="24589">MMMMIHISSVSPTLLIIPLGLFLASFIWGCRVLSAKRSAAPPGPWKLPIFGNVHQLMFSRVRAPHIRLRELAQRYGPVMSLQLGEVVNMVISSPEAAKLVLKTHDLVFASRPSLLVANIIFYGCKDIGFAPYGEYWRQMRKICIVELLSARRVASFRSIREEEVSNLISRIRVAATARNEEGVDLREMLFSFASNVTYRSLCSKELTDEEIVLNPILP</sequence>
<keyword evidence="2" id="KW-0349">Heme</keyword>
<comment type="similarity">
    <text evidence="1">Belongs to the cytochrome P450 family.</text>
</comment>
<keyword evidence="7" id="KW-1185">Reference proteome</keyword>
<protein>
    <recommendedName>
        <fullName evidence="8">Cytochrome P450</fullName>
    </recommendedName>
</protein>
<accession>A0AAV0MIS7</accession>
<name>A0AAV0MIS7_9ROSI</name>
<organism evidence="6 7">
    <name type="scientific">Linum tenue</name>
    <dbReference type="NCBI Taxonomy" id="586396"/>
    <lineage>
        <taxon>Eukaryota</taxon>
        <taxon>Viridiplantae</taxon>
        <taxon>Streptophyta</taxon>
        <taxon>Embryophyta</taxon>
        <taxon>Tracheophyta</taxon>
        <taxon>Spermatophyta</taxon>
        <taxon>Magnoliopsida</taxon>
        <taxon>eudicotyledons</taxon>
        <taxon>Gunneridae</taxon>
        <taxon>Pentapetalae</taxon>
        <taxon>rosids</taxon>
        <taxon>fabids</taxon>
        <taxon>Malpighiales</taxon>
        <taxon>Linaceae</taxon>
        <taxon>Linum</taxon>
    </lineage>
</organism>
<evidence type="ECO:0000256" key="2">
    <source>
        <dbReference type="ARBA" id="ARBA00022617"/>
    </source>
</evidence>
<dbReference type="PANTHER" id="PTHR47955:SF8">
    <property type="entry name" value="CYTOCHROME P450 71D11-LIKE"/>
    <property type="match status" value="1"/>
</dbReference>
<evidence type="ECO:0000256" key="5">
    <source>
        <dbReference type="ARBA" id="ARBA00023004"/>
    </source>
</evidence>
<keyword evidence="3" id="KW-0479">Metal-binding</keyword>
<dbReference type="SUPFAM" id="SSF48264">
    <property type="entry name" value="Cytochrome P450"/>
    <property type="match status" value="1"/>
</dbReference>
<evidence type="ECO:0000256" key="4">
    <source>
        <dbReference type="ARBA" id="ARBA00023002"/>
    </source>
</evidence>